<evidence type="ECO:0000313" key="2">
    <source>
        <dbReference type="EMBL" id="MBR8828739.1"/>
    </source>
</evidence>
<proteinExistence type="predicted"/>
<protein>
    <submittedName>
        <fullName evidence="2">Nuclear transport factor 2 family protein</fullName>
    </submittedName>
</protein>
<comment type="caution">
    <text evidence="2">The sequence shown here is derived from an EMBL/GenBank/DDBJ whole genome shotgun (WGS) entry which is preliminary data.</text>
</comment>
<dbReference type="Gene3D" id="3.10.450.50">
    <property type="match status" value="1"/>
</dbReference>
<dbReference type="PANTHER" id="PTHR34957:SF1">
    <property type="entry name" value="NUCLEAR TRANSPORT FACTOR 2 (NTF2) FAMILY PROTEIN"/>
    <property type="match status" value="1"/>
</dbReference>
<dbReference type="EMBL" id="JADQBC010000085">
    <property type="protein sequence ID" value="MBR8828739.1"/>
    <property type="molecule type" value="Genomic_DNA"/>
</dbReference>
<feature type="domain" description="SnoaL-like" evidence="1">
    <location>
        <begin position="9"/>
        <end position="127"/>
    </location>
</feature>
<dbReference type="Proteomes" id="UP000767446">
    <property type="component" value="Unassembled WGS sequence"/>
</dbReference>
<accession>A0A941GRX9</accession>
<reference evidence="2" key="1">
    <citation type="submission" date="2021-02" db="EMBL/GenBank/DDBJ databases">
        <title>Metagenome analyses of Stigonema ocellatum DSM 106950, Chlorogloea purpurea SAG 13.99 and Gomphosphaeria aponina DSM 107014.</title>
        <authorList>
            <person name="Marter P."/>
            <person name="Huang S."/>
        </authorList>
    </citation>
    <scope>NUCLEOTIDE SEQUENCE</scope>
    <source>
        <strain evidence="2">JP213</strain>
    </source>
</reference>
<evidence type="ECO:0000313" key="3">
    <source>
        <dbReference type="Proteomes" id="UP000767446"/>
    </source>
</evidence>
<dbReference type="InterPro" id="IPR037401">
    <property type="entry name" value="SnoaL-like"/>
</dbReference>
<evidence type="ECO:0000259" key="1">
    <source>
        <dbReference type="Pfam" id="PF13474"/>
    </source>
</evidence>
<dbReference type="Pfam" id="PF13474">
    <property type="entry name" value="SnoaL_3"/>
    <property type="match status" value="1"/>
</dbReference>
<dbReference type="AlphaFoldDB" id="A0A941GRX9"/>
<dbReference type="SUPFAM" id="SSF54427">
    <property type="entry name" value="NTF2-like"/>
    <property type="match status" value="1"/>
</dbReference>
<sequence>MTNKDKNEVIEVNQAFYRAFEKKDMDGMNLVWFQGNSSSCIHPGGEILQGWENIRNSWELIFRNTEYLEIDIELVTVEIGNQIGYIVLQENLLQISRGKRLQAQSVATNIYQKMAQKWYLVTHHGSPRMG</sequence>
<organism evidence="2 3">
    <name type="scientific">Gomphosphaeria aponina SAG 52.96 = DSM 107014</name>
    <dbReference type="NCBI Taxonomy" id="1521640"/>
    <lineage>
        <taxon>Bacteria</taxon>
        <taxon>Bacillati</taxon>
        <taxon>Cyanobacteriota</taxon>
        <taxon>Cyanophyceae</taxon>
        <taxon>Oscillatoriophycideae</taxon>
        <taxon>Chroococcales</taxon>
        <taxon>Gomphosphaeriaceae</taxon>
        <taxon>Gomphosphaeria</taxon>
    </lineage>
</organism>
<dbReference type="PANTHER" id="PTHR34957">
    <property type="entry name" value="NUCLEAR TRANSPORT FACTOR 2 (NTF2) FAMILY PROTEIN"/>
    <property type="match status" value="1"/>
</dbReference>
<gene>
    <name evidence="2" type="ORF">DSM107014_12705</name>
</gene>
<name>A0A941GRX9_9CHRO</name>
<dbReference type="InterPro" id="IPR032710">
    <property type="entry name" value="NTF2-like_dom_sf"/>
</dbReference>